<evidence type="ECO:0000259" key="4">
    <source>
        <dbReference type="SMART" id="SM00560"/>
    </source>
</evidence>
<feature type="transmembrane region" description="Helical" evidence="3">
    <location>
        <begin position="837"/>
        <end position="857"/>
    </location>
</feature>
<reference evidence="5" key="1">
    <citation type="submission" date="2019-11" db="EMBL/GenBank/DDBJ databases">
        <title>Lipid analysis of CO2-rich subsurface aquifers suggests an autotrophy-based deep biosphere with lysolipids enriched in CPR bacteria.</title>
        <authorList>
            <person name="Probst A.J."/>
            <person name="Elling F.J."/>
            <person name="Castelle C.J."/>
            <person name="Zhu Q."/>
            <person name="Elvert M."/>
            <person name="Birarda G."/>
            <person name="Holman H.-Y."/>
            <person name="Lane K.R."/>
            <person name="Ladd B."/>
            <person name="Ryan M.C."/>
            <person name="Woyke T."/>
            <person name="Hinrichs K.-U."/>
            <person name="Banfield J.F."/>
        </authorList>
    </citation>
    <scope>NUCLEOTIDE SEQUENCE</scope>
    <source>
        <strain evidence="5">CG_2015-01_33_1645</strain>
        <strain evidence="6">CG_2015-04_33_537</strain>
    </source>
</reference>
<dbReference type="InterPro" id="IPR006558">
    <property type="entry name" value="LamG-like"/>
</dbReference>
<dbReference type="PANTHER" id="PTHR47635">
    <property type="entry name" value="CUB DOMAIN-CONTAINING PROTEIN"/>
    <property type="match status" value="1"/>
</dbReference>
<feature type="transmembrane region" description="Helical" evidence="3">
    <location>
        <begin position="717"/>
        <end position="735"/>
    </location>
</feature>
<protein>
    <recommendedName>
        <fullName evidence="4">LamG-like jellyroll fold domain-containing protein</fullName>
    </recommendedName>
</protein>
<feature type="transmembrane region" description="Helical" evidence="3">
    <location>
        <begin position="530"/>
        <end position="549"/>
    </location>
</feature>
<accession>A0A8J7YRJ5</accession>
<keyword evidence="3" id="KW-1133">Transmembrane helix</keyword>
<dbReference type="EMBL" id="JAACVF010000005">
    <property type="protein sequence ID" value="NCN64491.1"/>
    <property type="molecule type" value="Genomic_DNA"/>
</dbReference>
<proteinExistence type="predicted"/>
<feature type="transmembrane region" description="Helical" evidence="3">
    <location>
        <begin position="615"/>
        <end position="636"/>
    </location>
</feature>
<feature type="transmembrane region" description="Helical" evidence="3">
    <location>
        <begin position="889"/>
        <end position="911"/>
    </location>
</feature>
<feature type="transmembrane region" description="Helical" evidence="3">
    <location>
        <begin position="693"/>
        <end position="711"/>
    </location>
</feature>
<name>A0A8J7YRJ5_9ARCH</name>
<comment type="caution">
    <text evidence="5">The sequence shown here is derived from an EMBL/GenBank/DDBJ whole genome shotgun (WGS) entry which is preliminary data.</text>
</comment>
<feature type="transmembrane region" description="Helical" evidence="3">
    <location>
        <begin position="643"/>
        <end position="660"/>
    </location>
</feature>
<feature type="transmembrane region" description="Helical" evidence="3">
    <location>
        <begin position="807"/>
        <end position="825"/>
    </location>
</feature>
<dbReference type="InterPro" id="IPR013320">
    <property type="entry name" value="ConA-like_dom_sf"/>
</dbReference>
<keyword evidence="3" id="KW-0472">Membrane</keyword>
<feature type="transmembrane region" description="Helical" evidence="3">
    <location>
        <begin position="666"/>
        <end position="686"/>
    </location>
</feature>
<dbReference type="Proteomes" id="UP000768163">
    <property type="component" value="Unassembled WGS sequence"/>
</dbReference>
<evidence type="ECO:0000313" key="5">
    <source>
        <dbReference type="EMBL" id="NCN64491.1"/>
    </source>
</evidence>
<evidence type="ECO:0000256" key="3">
    <source>
        <dbReference type="SAM" id="Phobius"/>
    </source>
</evidence>
<gene>
    <name evidence="6" type="ORF">GW779_00130</name>
    <name evidence="5" type="ORF">GW910_00200</name>
</gene>
<dbReference type="SUPFAM" id="SSF49899">
    <property type="entry name" value="Concanavalin A-like lectins/glucanases"/>
    <property type="match status" value="1"/>
</dbReference>
<sequence length="1064" mass="121425">MQFKIKNLRHYAIVLLIFICFFCSVSLVNADKFNNEPGLAAYYPFEEGEGNETIDMSGNCNNGIIYGAKWADGIYDKGLKFNGHGEHVTIPYKEILNISKKITIEAWIKKEPTNYLGTVVASNIDYVYVFGVLPDGRLGFFIGVPEPGNGWNVVCVGGTVGNGWNHITGTYDYSTGNAKIYLNGNSVASCKGMANSTKNPGGFSIGYEPHSTEYHFNGTIDEIKIYNIVLTETEIKKEYEYKSIYNTLKPVNSHCSKNSDCKTNNCFNGICKGLGYCENHSDCYSCHYCDVNNSRCKPLKEIGFQCKNDSECKTKICAEGICAGKRDKILKKPKISHPGSNGKAQGHTDNIKIDKSKGGCNFDFDCLPAKYCDKDNKCKNLKDENFACSRDAECKTNNCYYEVCKNEGYVAVWSFIIGTFMLIFTILIFFLPGFALTLIKKEISLFERICAGIGLGLALNILGMFVLNKFGYPINLLFIALYALSFVWFGTLFYYLKNEHALNLKFKNFRPKERIKRTVNNIKNNKIRTLNFSILLLALLFTFFLQYGIHSDYDYPFHTDEWQHLARAVQIIDTQTIPDVDPYYNKYPIGEMDLEIGFHVFLAEFYILSNQDPVLFYKFFPAIFSMLAGLMLFLLVKKITKNFYAGILSILFFASLKSTIGILGVWFFVPLSMDFMFIFLFFYLYVEGMRRNSAIFLFFSTIVISTIALIHPQSASWIYPVIIAYLLLFAVRNLLKINLTNILKFKNAIFGNVLLFSLPFLSFIYFFKILWNGDFGTTLYYFLKEFIVFRGCPAERGICEPNFIPDFYGTVAFILAIVGLAYLIYKFIKNKGEDKFNSLLLTAWIFGMVFLISTLYVEPVGKAVASLMGIQYSPFTLLAGSIRLFYETFLCLAALSGIGLYVIIKFIYVRIKNTNLNQRQKGIAFISVIFITGILIFANVFAGYYDLKVKIYKNIDNDDYKAIKWIEKNFGNYNVIFARSHISETIYPISKNYVVAVTPHANIPTTSERNNYVYSFFMGDCNTKKQILNKYDAYLVIEKYPIKCDFLEEIYNKGVYVYTVEMAY</sequence>
<feature type="transmembrane region" description="Helical" evidence="3">
    <location>
        <begin position="923"/>
        <end position="945"/>
    </location>
</feature>
<evidence type="ECO:0000313" key="7">
    <source>
        <dbReference type="Proteomes" id="UP000768163"/>
    </source>
</evidence>
<dbReference type="EMBL" id="JAACQH010000002">
    <property type="protein sequence ID" value="NCS90821.1"/>
    <property type="molecule type" value="Genomic_DNA"/>
</dbReference>
<feature type="transmembrane region" description="Helical" evidence="3">
    <location>
        <begin position="449"/>
        <end position="468"/>
    </location>
</feature>
<keyword evidence="3" id="KW-0812">Transmembrane</keyword>
<evidence type="ECO:0000313" key="6">
    <source>
        <dbReference type="EMBL" id="NCS90821.1"/>
    </source>
</evidence>
<evidence type="ECO:0000256" key="1">
    <source>
        <dbReference type="ARBA" id="ARBA00022729"/>
    </source>
</evidence>
<evidence type="ECO:0000256" key="2">
    <source>
        <dbReference type="ARBA" id="ARBA00023157"/>
    </source>
</evidence>
<feature type="transmembrane region" description="Helical" evidence="3">
    <location>
        <begin position="747"/>
        <end position="767"/>
    </location>
</feature>
<dbReference type="Proteomes" id="UP000738826">
    <property type="component" value="Unassembled WGS sequence"/>
</dbReference>
<dbReference type="Pfam" id="PF13385">
    <property type="entry name" value="Laminin_G_3"/>
    <property type="match status" value="1"/>
</dbReference>
<dbReference type="Gene3D" id="2.60.120.200">
    <property type="match status" value="1"/>
</dbReference>
<feature type="transmembrane region" description="Helical" evidence="3">
    <location>
        <begin position="412"/>
        <end position="437"/>
    </location>
</feature>
<dbReference type="SMART" id="SM00560">
    <property type="entry name" value="LamGL"/>
    <property type="match status" value="1"/>
</dbReference>
<keyword evidence="2" id="KW-1015">Disulfide bond</keyword>
<feature type="domain" description="LamG-like jellyroll fold" evidence="4">
    <location>
        <begin position="100"/>
        <end position="233"/>
    </location>
</feature>
<dbReference type="PANTHER" id="PTHR47635:SF2">
    <property type="entry name" value="LAMG-LIKE JELLYROLL FOLD DOMAIN-CONTAINING PROTEIN"/>
    <property type="match status" value="1"/>
</dbReference>
<organism evidence="5 7">
    <name type="scientific">Candidatus Altarchaeum hamiconexum</name>
    <dbReference type="NCBI Taxonomy" id="1803513"/>
    <lineage>
        <taxon>Archaea</taxon>
        <taxon>Candidatus Altarchaeota</taxon>
        <taxon>Candidatus Altiarchaeia</taxon>
        <taxon>Candidatus Altarchaeales</taxon>
        <taxon>Candidatus Altarchaeaceae</taxon>
        <taxon>Candidatus Altarchaeum</taxon>
    </lineage>
</organism>
<feature type="transmembrane region" description="Helical" evidence="3">
    <location>
        <begin position="474"/>
        <end position="496"/>
    </location>
</feature>
<dbReference type="AlphaFoldDB" id="A0A8J7YRJ5"/>
<keyword evidence="1" id="KW-0732">Signal</keyword>